<dbReference type="GO" id="GO:0003682">
    <property type="term" value="F:chromatin binding"/>
    <property type="evidence" value="ECO:0007669"/>
    <property type="project" value="TreeGrafter"/>
</dbReference>
<name>A0A6V8QV64_TRIAP</name>
<keyword evidence="10" id="KW-1133">Transmembrane helix</keyword>
<dbReference type="InterPro" id="IPR054551">
    <property type="entry name" value="RSC4_Ig-like"/>
</dbReference>
<feature type="domain" description="Bromo" evidence="11">
    <location>
        <begin position="339"/>
        <end position="422"/>
    </location>
</feature>
<keyword evidence="7" id="KW-0539">Nucleus</keyword>
<dbReference type="InterPro" id="IPR001487">
    <property type="entry name" value="Bromodomain"/>
</dbReference>
<dbReference type="EMBL" id="BLZH01000007">
    <property type="protein sequence ID" value="GFP56534.1"/>
    <property type="molecule type" value="Genomic_DNA"/>
</dbReference>
<reference evidence="12 13" key="1">
    <citation type="submission" date="2020-07" db="EMBL/GenBank/DDBJ databases">
        <title>Trichoderma asperellum IC-1 whole genome shotgun sequence.</title>
        <authorList>
            <person name="Kanamasa S."/>
            <person name="Takahashi H."/>
        </authorList>
    </citation>
    <scope>NUCLEOTIDE SEQUENCE [LARGE SCALE GENOMIC DNA]</scope>
    <source>
        <strain evidence="12 13">IC-1</strain>
    </source>
</reference>
<evidence type="ECO:0000256" key="8">
    <source>
        <dbReference type="PROSITE-ProRule" id="PRU00035"/>
    </source>
</evidence>
<evidence type="ECO:0000313" key="13">
    <source>
        <dbReference type="Proteomes" id="UP000517252"/>
    </source>
</evidence>
<keyword evidence="5 8" id="KW-0103">Bromodomain</keyword>
<feature type="region of interest" description="Disordered" evidence="9">
    <location>
        <begin position="454"/>
        <end position="537"/>
    </location>
</feature>
<feature type="compositionally biased region" description="Polar residues" evidence="9">
    <location>
        <begin position="479"/>
        <end position="507"/>
    </location>
</feature>
<sequence>MEAKRKANGATDAEDRNAKRRRVAVMLHSASPYHVFLNVLFSIFIVKGTACIRILQSCSSRAQMKIVHLHIACRAVSALTALSLQQDYDLSKGESRESTTAHGLVFLDQIRRTADKSGRLVATCFEELVSRESNPDYYKRTRLPISLQTIEEKLNNGDFKTLAELESYFKRMIANAKEYYTRGSQIFDDAERVRKALSNYMTKTNPAYSNRSYQAVPTPLPPENPDDEEEEEGDAEGEEEGDEDADGEDAEDAEDGEGEDEDADGEDEPEEDEEPKSRRKAIILKRRGPSRTRRGSNNENSRARSPPSRPDHEYENVPYKGLTFQQAQEKIVEELLRHQEPEYDDAYFEPFINLPPRALRDYYKVITDPLSLKKLQKIVKGVHGRHDATGVSDFKTWSAFEEKSKLLWTNAYFYNEEGSDIYVLAQELEKMFYSHLKKAQAAVSEPFQQKIKLKVGQGGSETPGSSKKITIHVGGRDSSVASPAPQATQAPETNGAPNANGSAQLSANLEAPRSISASAPSPTPSSQVGLKVEDGSRASPAVANLPAGIAGQMGPRPPIPAIPSQPFQTNPLVNGYADQRRFRPTGKGIDSALIEKLRIQTHPSVPNERPTLLTILPNAKEMQQSATINLPPTQTRIWIVVTLPSFLQDRQYSLWTLVDKQPWKQLMQPIPNQTHHERAFDVMLHPGLNVIETHLIAAIPRHEREPGGPEAELEVFTVLINVSRPY</sequence>
<dbReference type="Gene3D" id="1.20.920.10">
    <property type="entry name" value="Bromodomain-like"/>
    <property type="match status" value="2"/>
</dbReference>
<evidence type="ECO:0000256" key="4">
    <source>
        <dbReference type="ARBA" id="ARBA00023015"/>
    </source>
</evidence>
<dbReference type="GO" id="GO:0016586">
    <property type="term" value="C:RSC-type complex"/>
    <property type="evidence" value="ECO:0007669"/>
    <property type="project" value="InterPro"/>
</dbReference>
<evidence type="ECO:0000256" key="3">
    <source>
        <dbReference type="ARBA" id="ARBA00022853"/>
    </source>
</evidence>
<feature type="compositionally biased region" description="Polar residues" evidence="9">
    <location>
        <begin position="204"/>
        <end position="215"/>
    </location>
</feature>
<comment type="caution">
    <text evidence="12">The sequence shown here is derived from an EMBL/GenBank/DDBJ whole genome shotgun (WGS) entry which is preliminary data.</text>
</comment>
<dbReference type="PANTHER" id="PTHR16062:SF19">
    <property type="entry name" value="PROTEIN POLYBROMO-1"/>
    <property type="match status" value="1"/>
</dbReference>
<evidence type="ECO:0000256" key="7">
    <source>
        <dbReference type="ARBA" id="ARBA00023242"/>
    </source>
</evidence>
<dbReference type="Pfam" id="PF22994">
    <property type="entry name" value="RSC4_Ig_like"/>
    <property type="match status" value="1"/>
</dbReference>
<feature type="compositionally biased region" description="Basic residues" evidence="9">
    <location>
        <begin position="277"/>
        <end position="294"/>
    </location>
</feature>
<dbReference type="PROSITE" id="PS50014">
    <property type="entry name" value="BROMODOMAIN_2"/>
    <property type="match status" value="2"/>
</dbReference>
<dbReference type="SUPFAM" id="SSF47370">
    <property type="entry name" value="Bromodomain"/>
    <property type="match status" value="2"/>
</dbReference>
<evidence type="ECO:0000256" key="6">
    <source>
        <dbReference type="ARBA" id="ARBA00023163"/>
    </source>
</evidence>
<keyword evidence="10" id="KW-0472">Membrane</keyword>
<dbReference type="SMART" id="SM00297">
    <property type="entry name" value="BROMO"/>
    <property type="match status" value="2"/>
</dbReference>
<organism evidence="12 13">
    <name type="scientific">Trichoderma asperellum</name>
    <name type="common">Filamentous fungus</name>
    <dbReference type="NCBI Taxonomy" id="101201"/>
    <lineage>
        <taxon>Eukaryota</taxon>
        <taxon>Fungi</taxon>
        <taxon>Dikarya</taxon>
        <taxon>Ascomycota</taxon>
        <taxon>Pezizomycotina</taxon>
        <taxon>Sordariomycetes</taxon>
        <taxon>Hypocreomycetidae</taxon>
        <taxon>Hypocreales</taxon>
        <taxon>Hypocreaceae</taxon>
        <taxon>Trichoderma</taxon>
    </lineage>
</organism>
<dbReference type="OrthoDB" id="6017at2759"/>
<feature type="compositionally biased region" description="Low complexity" evidence="9">
    <location>
        <begin position="511"/>
        <end position="526"/>
    </location>
</feature>
<keyword evidence="10" id="KW-0812">Transmembrane</keyword>
<protein>
    <submittedName>
        <fullName evidence="12">Protein polybromo-1</fullName>
    </submittedName>
</protein>
<dbReference type="Proteomes" id="UP000517252">
    <property type="component" value="Unassembled WGS sequence"/>
</dbReference>
<keyword evidence="4" id="KW-0805">Transcription regulation</keyword>
<dbReference type="Pfam" id="PF00439">
    <property type="entry name" value="Bromodomain"/>
    <property type="match status" value="2"/>
</dbReference>
<dbReference type="PANTHER" id="PTHR16062">
    <property type="entry name" value="SWI/SNF-RELATED"/>
    <property type="match status" value="1"/>
</dbReference>
<dbReference type="InterPro" id="IPR037382">
    <property type="entry name" value="Rsc/polybromo"/>
</dbReference>
<gene>
    <name evidence="12" type="ORF">TASIC1_0007002600</name>
</gene>
<keyword evidence="2" id="KW-0677">Repeat</keyword>
<evidence type="ECO:0000256" key="2">
    <source>
        <dbReference type="ARBA" id="ARBA00022737"/>
    </source>
</evidence>
<evidence type="ECO:0000313" key="12">
    <source>
        <dbReference type="EMBL" id="GFP56534.1"/>
    </source>
</evidence>
<proteinExistence type="predicted"/>
<keyword evidence="6" id="KW-0804">Transcription</keyword>
<accession>A0A6V8QV64</accession>
<evidence type="ECO:0000256" key="9">
    <source>
        <dbReference type="SAM" id="MobiDB-lite"/>
    </source>
</evidence>
<feature type="domain" description="Bromo" evidence="11">
    <location>
        <begin position="117"/>
        <end position="187"/>
    </location>
</feature>
<dbReference type="InterPro" id="IPR036427">
    <property type="entry name" value="Bromodomain-like_sf"/>
</dbReference>
<feature type="compositionally biased region" description="Acidic residues" evidence="9">
    <location>
        <begin position="224"/>
        <end position="274"/>
    </location>
</feature>
<keyword evidence="3" id="KW-0156">Chromatin regulator</keyword>
<dbReference type="AlphaFoldDB" id="A0A6V8QV64"/>
<dbReference type="GO" id="GO:0006368">
    <property type="term" value="P:transcription elongation by RNA polymerase II"/>
    <property type="evidence" value="ECO:0007669"/>
    <property type="project" value="TreeGrafter"/>
</dbReference>
<evidence type="ECO:0000256" key="5">
    <source>
        <dbReference type="ARBA" id="ARBA00023117"/>
    </source>
</evidence>
<dbReference type="GO" id="GO:0006338">
    <property type="term" value="P:chromatin remodeling"/>
    <property type="evidence" value="ECO:0007669"/>
    <property type="project" value="InterPro"/>
</dbReference>
<comment type="subcellular location">
    <subcellularLocation>
        <location evidence="1">Nucleus</location>
    </subcellularLocation>
</comment>
<dbReference type="PRINTS" id="PR00503">
    <property type="entry name" value="BROMODOMAIN"/>
</dbReference>
<feature type="transmembrane region" description="Helical" evidence="10">
    <location>
        <begin position="35"/>
        <end position="55"/>
    </location>
</feature>
<dbReference type="FunFam" id="1.20.920.10:FF:000083">
    <property type="entry name" value="WGS project CABT00000000 data, contig 2.8"/>
    <property type="match status" value="1"/>
</dbReference>
<dbReference type="CDD" id="cd04369">
    <property type="entry name" value="Bromodomain"/>
    <property type="match status" value="2"/>
</dbReference>
<evidence type="ECO:0000256" key="10">
    <source>
        <dbReference type="SAM" id="Phobius"/>
    </source>
</evidence>
<feature type="region of interest" description="Disordered" evidence="9">
    <location>
        <begin position="204"/>
        <end position="315"/>
    </location>
</feature>
<evidence type="ECO:0000256" key="1">
    <source>
        <dbReference type="ARBA" id="ARBA00004123"/>
    </source>
</evidence>
<evidence type="ECO:0000259" key="11">
    <source>
        <dbReference type="PROSITE" id="PS50014"/>
    </source>
</evidence>